<accession>A0A3D8VAH2</accession>
<evidence type="ECO:0008006" key="4">
    <source>
        <dbReference type="Google" id="ProtNLM"/>
    </source>
</evidence>
<dbReference type="EMBL" id="QTJR01000013">
    <property type="protein sequence ID" value="RDY65818.1"/>
    <property type="molecule type" value="Genomic_DNA"/>
</dbReference>
<dbReference type="AlphaFoldDB" id="A0A3D8VAH2"/>
<feature type="compositionally biased region" description="Acidic residues" evidence="1">
    <location>
        <begin position="219"/>
        <end position="247"/>
    </location>
</feature>
<sequence length="247" mass="27482">MSDPTATLIARLLAERWLPRDDHAVRQVLVDAELRDELDRRLAGAGLRLLEHPFAAHVAVGVARAQENDVFGSARAWAASNLQLDRDALALLVVLWSLLVLPKRQRQIARQESERQQDQEQMFAELKPVPVGQDMVEPINERTLVADFGDKLGGKFRINLSLGALQRHGFVVRRKERIAEGPLLDLAFDYERIASRVMDGALSFVVEQARATQAANADSVDDDAYDAPLDDDLHESSDTTEEAQADV</sequence>
<proteinExistence type="predicted"/>
<organism evidence="2 3">
    <name type="scientific">Lysobacter soli</name>
    <dbReference type="NCBI Taxonomy" id="453783"/>
    <lineage>
        <taxon>Bacteria</taxon>
        <taxon>Pseudomonadati</taxon>
        <taxon>Pseudomonadota</taxon>
        <taxon>Gammaproteobacteria</taxon>
        <taxon>Lysobacterales</taxon>
        <taxon>Lysobacteraceae</taxon>
        <taxon>Lysobacter</taxon>
    </lineage>
</organism>
<name>A0A3D8VAH2_9GAMM</name>
<protein>
    <recommendedName>
        <fullName evidence="4">DUF4194 domain-containing protein</fullName>
    </recommendedName>
</protein>
<reference evidence="2 3" key="1">
    <citation type="submission" date="2018-08" db="EMBL/GenBank/DDBJ databases">
        <title>Lysobacter soli KCTC 22011, whole genome shotgun sequence.</title>
        <authorList>
            <person name="Zhang X."/>
            <person name="Feng G."/>
            <person name="Zhu H."/>
        </authorList>
    </citation>
    <scope>NUCLEOTIDE SEQUENCE [LARGE SCALE GENOMIC DNA]</scope>
    <source>
        <strain evidence="2 3">KCTC 22011</strain>
    </source>
</reference>
<dbReference type="RefSeq" id="WP_115843797.1">
    <property type="nucleotide sequence ID" value="NZ_CP183976.1"/>
</dbReference>
<feature type="region of interest" description="Disordered" evidence="1">
    <location>
        <begin position="213"/>
        <end position="247"/>
    </location>
</feature>
<comment type="caution">
    <text evidence="2">The sequence shown here is derived from an EMBL/GenBank/DDBJ whole genome shotgun (WGS) entry which is preliminary data.</text>
</comment>
<evidence type="ECO:0000313" key="3">
    <source>
        <dbReference type="Proteomes" id="UP000256829"/>
    </source>
</evidence>
<evidence type="ECO:0000256" key="1">
    <source>
        <dbReference type="SAM" id="MobiDB-lite"/>
    </source>
</evidence>
<dbReference type="Proteomes" id="UP000256829">
    <property type="component" value="Unassembled WGS sequence"/>
</dbReference>
<keyword evidence="3" id="KW-1185">Reference proteome</keyword>
<gene>
    <name evidence="2" type="ORF">DX912_15185</name>
</gene>
<evidence type="ECO:0000313" key="2">
    <source>
        <dbReference type="EMBL" id="RDY65818.1"/>
    </source>
</evidence>